<dbReference type="Gene3D" id="3.20.20.80">
    <property type="entry name" value="Glycosidases"/>
    <property type="match status" value="1"/>
</dbReference>
<proteinExistence type="predicted"/>
<organism evidence="4 5">
    <name type="scientific">Aureibacillus halotolerans</name>
    <dbReference type="NCBI Taxonomy" id="1508390"/>
    <lineage>
        <taxon>Bacteria</taxon>
        <taxon>Bacillati</taxon>
        <taxon>Bacillota</taxon>
        <taxon>Bacilli</taxon>
        <taxon>Bacillales</taxon>
        <taxon>Bacillaceae</taxon>
        <taxon>Aureibacillus</taxon>
    </lineage>
</organism>
<dbReference type="Proteomes" id="UP000295632">
    <property type="component" value="Unassembled WGS sequence"/>
</dbReference>
<dbReference type="InterPro" id="IPR003790">
    <property type="entry name" value="GHL10"/>
</dbReference>
<feature type="domain" description="Glycosyl hydrolase-like 10" evidence="2">
    <location>
        <begin position="160"/>
        <end position="466"/>
    </location>
</feature>
<dbReference type="SUPFAM" id="SSF51445">
    <property type="entry name" value="(Trans)glycosidases"/>
    <property type="match status" value="1"/>
</dbReference>
<protein>
    <submittedName>
        <fullName evidence="4">Uncharacterized lipoprotein YddW (UPF0748 family)</fullName>
    </submittedName>
</protein>
<dbReference type="AlphaFoldDB" id="A0A4R6U8G5"/>
<dbReference type="EMBL" id="SNYJ01000001">
    <property type="protein sequence ID" value="TDQ42870.1"/>
    <property type="molecule type" value="Genomic_DNA"/>
</dbReference>
<reference evidence="4 5" key="1">
    <citation type="submission" date="2019-03" db="EMBL/GenBank/DDBJ databases">
        <title>Genomic Encyclopedia of Type Strains, Phase IV (KMG-IV): sequencing the most valuable type-strain genomes for metagenomic binning, comparative biology and taxonomic classification.</title>
        <authorList>
            <person name="Goeker M."/>
        </authorList>
    </citation>
    <scope>NUCLEOTIDE SEQUENCE [LARGE SCALE GENOMIC DNA]</scope>
    <source>
        <strain evidence="4 5">DSM 28697</strain>
    </source>
</reference>
<comment type="caution">
    <text evidence="4">The sequence shown here is derived from an EMBL/GenBank/DDBJ whole genome shotgun (WGS) entry which is preliminary data.</text>
</comment>
<gene>
    <name evidence="4" type="ORF">EV213_101300</name>
</gene>
<dbReference type="InterPro" id="IPR017853">
    <property type="entry name" value="GH"/>
</dbReference>
<dbReference type="Gene3D" id="3.30.457.10">
    <property type="entry name" value="Copper amine oxidase-like, N-terminal domain"/>
    <property type="match status" value="1"/>
</dbReference>
<name>A0A4R6U8G5_9BACI</name>
<dbReference type="InterPro" id="IPR012854">
    <property type="entry name" value="Cu_amine_oxidase-like_N"/>
</dbReference>
<evidence type="ECO:0000313" key="4">
    <source>
        <dbReference type="EMBL" id="TDQ42870.1"/>
    </source>
</evidence>
<keyword evidence="1" id="KW-0732">Signal</keyword>
<evidence type="ECO:0000259" key="3">
    <source>
        <dbReference type="Pfam" id="PF07833"/>
    </source>
</evidence>
<dbReference type="SUPFAM" id="SSF55383">
    <property type="entry name" value="Copper amine oxidase, domain N"/>
    <property type="match status" value="1"/>
</dbReference>
<dbReference type="Pfam" id="PF07833">
    <property type="entry name" value="Cu_amine_oxidN1"/>
    <property type="match status" value="1"/>
</dbReference>
<evidence type="ECO:0000256" key="1">
    <source>
        <dbReference type="ARBA" id="ARBA00022729"/>
    </source>
</evidence>
<evidence type="ECO:0000313" key="5">
    <source>
        <dbReference type="Proteomes" id="UP000295632"/>
    </source>
</evidence>
<keyword evidence="4" id="KW-0449">Lipoprotein</keyword>
<dbReference type="OrthoDB" id="9794671at2"/>
<dbReference type="PANTHER" id="PTHR43405:SF1">
    <property type="entry name" value="GLYCOSYL HYDROLASE DIGH"/>
    <property type="match status" value="1"/>
</dbReference>
<dbReference type="InterPro" id="IPR052177">
    <property type="entry name" value="Divisome_Glycosyl_Hydrolase"/>
</dbReference>
<feature type="domain" description="Copper amine oxidase-like N-terminal" evidence="3">
    <location>
        <begin position="33"/>
        <end position="139"/>
    </location>
</feature>
<dbReference type="RefSeq" id="WP_133578695.1">
    <property type="nucleotide sequence ID" value="NZ_SNYJ01000001.1"/>
</dbReference>
<dbReference type="Pfam" id="PF02638">
    <property type="entry name" value="GHL10"/>
    <property type="match status" value="1"/>
</dbReference>
<dbReference type="InterPro" id="IPR036582">
    <property type="entry name" value="Mao_N_sf"/>
</dbReference>
<keyword evidence="5" id="KW-1185">Reference proteome</keyword>
<sequence length="516" mass="57715">MIDRKHLWVGLFFLLALAVAVPVASAKAITIELDNQPVTSDVSPYLTKEDVTLVPLRVIGEELGAKVGWNQANQRVTIDKGSTTMVLHHKNRQATLNGTSVTLDAPAEVRDGRMMVPLRFIGEAFGLQVNWHQNAQLITLLTGAVPEREIDDNVSVSTDMRGAWIATINGDWPSKAAQGNPAMQKQEFTTILNRLQDMGIQDVFVQVRAESDAIYPSAYAPWNKVLTGTQGKNPGYDPLDFMISETHKKGMKFHAWFNPFRASASVGSQLASSHVAKQHPEWIVSASNKMYINPGIPAARQHIIQAISEVVKNYDVDGVHLDDYFYPSHVRFNDDAANVLHNTRSMTTADWRRDNINQFVKNLGESIHSIKPEVSYGISPFGVWRNQSDDPTGSATRAGVPTYDAMYADVRTWVKNEWIDYVAPQLYWSIGFEPAAYDVLAQWWANEVEGTDVKLYIGHAPYKIGTSEAGWGSAQQIIDQLTYNEKIPEIDGSIFFSSQYLMNPFNSIERLLTSYY</sequence>
<accession>A0A4R6U8G5</accession>
<dbReference type="PANTHER" id="PTHR43405">
    <property type="entry name" value="GLYCOSYL HYDROLASE DIGH"/>
    <property type="match status" value="1"/>
</dbReference>
<evidence type="ECO:0000259" key="2">
    <source>
        <dbReference type="Pfam" id="PF02638"/>
    </source>
</evidence>